<reference evidence="2 3" key="1">
    <citation type="submission" date="2023-07" db="EMBL/GenBank/DDBJ databases">
        <title>Comparative genomics of wheat-associated soil bacteria to identify genetic determinants of phenazine resistance.</title>
        <authorList>
            <person name="Mouncey N."/>
        </authorList>
    </citation>
    <scope>NUCLEOTIDE SEQUENCE [LARGE SCALE GENOMIC DNA]</scope>
    <source>
        <strain evidence="2 3">B3I12</strain>
    </source>
</reference>
<keyword evidence="3" id="KW-1185">Reference proteome</keyword>
<evidence type="ECO:0000256" key="1">
    <source>
        <dbReference type="SAM" id="MobiDB-lite"/>
    </source>
</evidence>
<name>A0ABU0QEH7_9ACTN</name>
<protein>
    <submittedName>
        <fullName evidence="2">Uncharacterized protein</fullName>
    </submittedName>
</protein>
<feature type="compositionally biased region" description="Basic and acidic residues" evidence="1">
    <location>
        <begin position="1"/>
        <end position="12"/>
    </location>
</feature>
<dbReference type="Proteomes" id="UP001232755">
    <property type="component" value="Unassembled WGS sequence"/>
</dbReference>
<evidence type="ECO:0000313" key="3">
    <source>
        <dbReference type="Proteomes" id="UP001232755"/>
    </source>
</evidence>
<accession>A0ABU0QEH7</accession>
<dbReference type="EMBL" id="JAUSYP010000001">
    <property type="protein sequence ID" value="MDQ0745787.1"/>
    <property type="molecule type" value="Genomic_DNA"/>
</dbReference>
<organism evidence="2 3">
    <name type="scientific">Streptomyces africanus</name>
    <dbReference type="NCBI Taxonomy" id="231024"/>
    <lineage>
        <taxon>Bacteria</taxon>
        <taxon>Bacillati</taxon>
        <taxon>Actinomycetota</taxon>
        <taxon>Actinomycetes</taxon>
        <taxon>Kitasatosporales</taxon>
        <taxon>Streptomycetaceae</taxon>
        <taxon>Streptomyces</taxon>
    </lineage>
</organism>
<evidence type="ECO:0000313" key="2">
    <source>
        <dbReference type="EMBL" id="MDQ0745787.1"/>
    </source>
</evidence>
<feature type="region of interest" description="Disordered" evidence="1">
    <location>
        <begin position="1"/>
        <end position="35"/>
    </location>
</feature>
<sequence length="35" mass="3993">MPRAEITERSDWRPLSGAAEDRRPGTFDRTTNTVC</sequence>
<proteinExistence type="predicted"/>
<gene>
    <name evidence="2" type="ORF">QF034_000018</name>
</gene>
<comment type="caution">
    <text evidence="2">The sequence shown here is derived from an EMBL/GenBank/DDBJ whole genome shotgun (WGS) entry which is preliminary data.</text>
</comment>